<dbReference type="PANTHER" id="PTHR43135:SF3">
    <property type="entry name" value="ALPHA-D-RIBOSE 1-METHYLPHOSPHONATE 5-TRIPHOSPHATE DIPHOSPHATASE"/>
    <property type="match status" value="1"/>
</dbReference>
<organism evidence="3 4">
    <name type="scientific">Sandarakinorhabdus fusca</name>
    <dbReference type="NCBI Taxonomy" id="1439888"/>
    <lineage>
        <taxon>Bacteria</taxon>
        <taxon>Pseudomonadati</taxon>
        <taxon>Pseudomonadota</taxon>
        <taxon>Alphaproteobacteria</taxon>
        <taxon>Sphingomonadales</taxon>
        <taxon>Sphingosinicellaceae</taxon>
        <taxon>Sandarakinorhabdus</taxon>
    </lineage>
</organism>
<proteinExistence type="predicted"/>
<dbReference type="Gene3D" id="3.20.20.140">
    <property type="entry name" value="Metal-dependent hydrolases"/>
    <property type="match status" value="2"/>
</dbReference>
<dbReference type="AlphaFoldDB" id="A0A7C9KME1"/>
<dbReference type="PANTHER" id="PTHR43135">
    <property type="entry name" value="ALPHA-D-RIBOSE 1-METHYLPHOSPHONATE 5-TRIPHOSPHATE DIPHOSPHATASE"/>
    <property type="match status" value="1"/>
</dbReference>
<reference evidence="3 4" key="1">
    <citation type="submission" date="2019-09" db="EMBL/GenBank/DDBJ databases">
        <title>Polymorphobacter sp. isolated from a lake in China.</title>
        <authorList>
            <person name="Liu Z."/>
        </authorList>
    </citation>
    <scope>NUCLEOTIDE SEQUENCE [LARGE SCALE GENOMIC DNA]</scope>
    <source>
        <strain evidence="3 4">D40P</strain>
    </source>
</reference>
<evidence type="ECO:0000313" key="4">
    <source>
        <dbReference type="Proteomes" id="UP000481327"/>
    </source>
</evidence>
<dbReference type="InterPro" id="IPR006680">
    <property type="entry name" value="Amidohydro-rel"/>
</dbReference>
<evidence type="ECO:0000313" key="3">
    <source>
        <dbReference type="EMBL" id="MQT16924.1"/>
    </source>
</evidence>
<evidence type="ECO:0000259" key="2">
    <source>
        <dbReference type="Pfam" id="PF01979"/>
    </source>
</evidence>
<dbReference type="RefSeq" id="WP_152577364.1">
    <property type="nucleotide sequence ID" value="NZ_JAATJI010000001.1"/>
</dbReference>
<dbReference type="OrthoDB" id="8098664at2"/>
<keyword evidence="3" id="KW-0378">Hydrolase</keyword>
<dbReference type="Pfam" id="PF01979">
    <property type="entry name" value="Amidohydro_1"/>
    <property type="match status" value="1"/>
</dbReference>
<keyword evidence="4" id="KW-1185">Reference proteome</keyword>
<accession>A0A7C9KME1</accession>
<dbReference type="SUPFAM" id="SSF51338">
    <property type="entry name" value="Composite domain of metallo-dependent hydrolases"/>
    <property type="match status" value="1"/>
</dbReference>
<dbReference type="SUPFAM" id="SSF51556">
    <property type="entry name" value="Metallo-dependent hydrolases"/>
    <property type="match status" value="1"/>
</dbReference>
<comment type="caution">
    <text evidence="3">The sequence shown here is derived from an EMBL/GenBank/DDBJ whole genome shotgun (WGS) entry which is preliminary data.</text>
</comment>
<name>A0A7C9KME1_9SPHN</name>
<feature type="domain" description="Amidohydrolase-related" evidence="2">
    <location>
        <begin position="116"/>
        <end position="519"/>
    </location>
</feature>
<keyword evidence="1" id="KW-0732">Signal</keyword>
<dbReference type="Gene3D" id="2.30.40.10">
    <property type="entry name" value="Urease, subunit C, domain 1"/>
    <property type="match status" value="1"/>
</dbReference>
<dbReference type="InterPro" id="IPR011059">
    <property type="entry name" value="Metal-dep_hydrolase_composite"/>
</dbReference>
<evidence type="ECO:0000256" key="1">
    <source>
        <dbReference type="SAM" id="SignalP"/>
    </source>
</evidence>
<feature type="chain" id="PRO_5028856286" evidence="1">
    <location>
        <begin position="25"/>
        <end position="550"/>
    </location>
</feature>
<dbReference type="InterPro" id="IPR032466">
    <property type="entry name" value="Metal_Hydrolase"/>
</dbReference>
<feature type="signal peptide" evidence="1">
    <location>
        <begin position="1"/>
        <end position="24"/>
    </location>
</feature>
<dbReference type="EMBL" id="WIOL01000002">
    <property type="protein sequence ID" value="MQT16924.1"/>
    <property type="molecule type" value="Genomic_DNA"/>
</dbReference>
<sequence length="550" mass="60475">MTMVFRTLASIAALAAVLAPPAAAQQRAAPAAEPAQVARGAPARVAGEGIGPFRRMVIRGATLIDGTGAPPRGPVDIVIEGNRIAEIRQAGWPGLPERSNREPRDVDQEIDATGMYVLPGFVDMHTHLPGPDKAPDASYAYKLWLAHGVTTVRGVPLAAPALASAEKNRSAANTIAAPRIFNYQTLGAGWSGGRILTTEKAREWVRWAAANNIDGIKFFGWQDETPEIITAAIDEAHKNKMGTVAHLSQLGVANFNGRIAGEAGLDTITHFYGHMESLLKDGTIQKFTPGYNFYNELDRFGEVANIWNEVYEPGSPQWMAYLEAQKAHHVTFDPTFNIYAASRDLMRARNADWQAQYATPQLWKYFQSTRDNHGSYFYDWNSEIETSWKHFYGRFFTLVNDYKNMGGRVTVGTDSGFIYKVYGFAYVEELELFREAGFTPLEIFRSATMLGARTLHEPKGVAEPMGVVRTGMLADLVVVKENPLQNLKTLYGTGFMRLNNATNAQEKVGGVRYTIKDGIVYDAPRLLADVAAMVAAEKQRLNAAPAPAQP</sequence>
<dbReference type="Proteomes" id="UP000481327">
    <property type="component" value="Unassembled WGS sequence"/>
</dbReference>
<dbReference type="GO" id="GO:0016810">
    <property type="term" value="F:hydrolase activity, acting on carbon-nitrogen (but not peptide) bonds"/>
    <property type="evidence" value="ECO:0007669"/>
    <property type="project" value="InterPro"/>
</dbReference>
<dbReference type="InterPro" id="IPR051781">
    <property type="entry name" value="Metallo-dep_Hydrolase"/>
</dbReference>
<gene>
    <name evidence="3" type="ORF">F3168_06595</name>
</gene>
<protein>
    <submittedName>
        <fullName evidence="3">Amidohydrolase family protein</fullName>
    </submittedName>
</protein>